<dbReference type="EMBL" id="JACVEW010000004">
    <property type="protein sequence ID" value="MBP0047854.1"/>
    <property type="molecule type" value="Genomic_DNA"/>
</dbReference>
<dbReference type="NCBIfam" id="NF047650">
    <property type="entry name" value="lipo_NMCC_0638"/>
    <property type="match status" value="1"/>
</dbReference>
<dbReference type="Proteomes" id="UP000810171">
    <property type="component" value="Unassembled WGS sequence"/>
</dbReference>
<feature type="chain" id="PRO_5045245684" evidence="1">
    <location>
        <begin position="23"/>
        <end position="184"/>
    </location>
</feature>
<reference evidence="2 3" key="1">
    <citation type="submission" date="2020-09" db="EMBL/GenBank/DDBJ databases">
        <authorList>
            <person name="Tanuku N.R.S."/>
        </authorList>
    </citation>
    <scope>NUCLEOTIDE SEQUENCE [LARGE SCALE GENOMIC DNA]</scope>
    <source>
        <strain evidence="2 3">AK62</strain>
    </source>
</reference>
<comment type="caution">
    <text evidence="2">The sequence shown here is derived from an EMBL/GenBank/DDBJ whole genome shotgun (WGS) entry which is preliminary data.</text>
</comment>
<dbReference type="RefSeq" id="WP_209286470.1">
    <property type="nucleotide sequence ID" value="NZ_JACVEW010000004.1"/>
</dbReference>
<evidence type="ECO:0000313" key="3">
    <source>
        <dbReference type="Proteomes" id="UP000810171"/>
    </source>
</evidence>
<evidence type="ECO:0000313" key="2">
    <source>
        <dbReference type="EMBL" id="MBP0047854.1"/>
    </source>
</evidence>
<organism evidence="2 3">
    <name type="scientific">Marinobacterium alkalitolerans</name>
    <dbReference type="NCBI Taxonomy" id="1542925"/>
    <lineage>
        <taxon>Bacteria</taxon>
        <taxon>Pseudomonadati</taxon>
        <taxon>Pseudomonadota</taxon>
        <taxon>Gammaproteobacteria</taxon>
        <taxon>Oceanospirillales</taxon>
        <taxon>Oceanospirillaceae</taxon>
        <taxon>Marinobacterium</taxon>
    </lineage>
</organism>
<protein>
    <submittedName>
        <fullName evidence="2">Uncharacterized protein</fullName>
    </submittedName>
</protein>
<proteinExistence type="predicted"/>
<sequence>MRANVLFSLCVVLAALSAQVHAGERETFLQKIYLSFCVKHLESFAGLREQLVAQELPRLPAQQAVNFLDGQPGDVWPIPFKGAFGQYVLALPEGDQSCHVMARGGESRVNRGWFARMAEQAPAPLIATPLEDDRVESPLTGEASRLSWQWATEHAPRRLVLSLLTAEHEAAPIQARVSLSIDDR</sequence>
<keyword evidence="1" id="KW-0732">Signal</keyword>
<name>A0ABS3Z834_9GAMM</name>
<gene>
    <name evidence="2" type="ORF">H9C73_03820</name>
</gene>
<keyword evidence="3" id="KW-1185">Reference proteome</keyword>
<evidence type="ECO:0000256" key="1">
    <source>
        <dbReference type="SAM" id="SignalP"/>
    </source>
</evidence>
<accession>A0ABS3Z834</accession>
<feature type="signal peptide" evidence="1">
    <location>
        <begin position="1"/>
        <end position="22"/>
    </location>
</feature>